<dbReference type="RefSeq" id="WP_132294680.1">
    <property type="nucleotide sequence ID" value="NZ_SKBM01000028.1"/>
</dbReference>
<dbReference type="InterPro" id="IPR006127">
    <property type="entry name" value="ZnuA-like"/>
</dbReference>
<dbReference type="InterPro" id="IPR006129">
    <property type="entry name" value="AdhesinB"/>
</dbReference>
<feature type="region of interest" description="Disordered" evidence="7">
    <location>
        <begin position="111"/>
        <end position="133"/>
    </location>
</feature>
<comment type="subcellular location">
    <subcellularLocation>
        <location evidence="1">Cell envelope</location>
    </subcellularLocation>
</comment>
<dbReference type="GO" id="GO:0046872">
    <property type="term" value="F:metal ion binding"/>
    <property type="evidence" value="ECO:0007669"/>
    <property type="project" value="UniProtKB-KW"/>
</dbReference>
<dbReference type="SUPFAM" id="SSF53807">
    <property type="entry name" value="Helical backbone' metal receptor"/>
    <property type="match status" value="1"/>
</dbReference>
<evidence type="ECO:0000256" key="3">
    <source>
        <dbReference type="ARBA" id="ARBA00022448"/>
    </source>
</evidence>
<evidence type="ECO:0000256" key="8">
    <source>
        <dbReference type="SAM" id="SignalP"/>
    </source>
</evidence>
<comment type="caution">
    <text evidence="9">The sequence shown here is derived from an EMBL/GenBank/DDBJ whole genome shotgun (WGS) entry which is preliminary data.</text>
</comment>
<evidence type="ECO:0000256" key="2">
    <source>
        <dbReference type="ARBA" id="ARBA00011028"/>
    </source>
</evidence>
<protein>
    <submittedName>
        <fullName evidence="9">Metal ABC transporter substrate-binding protein</fullName>
    </submittedName>
</protein>
<dbReference type="Proteomes" id="UP000295023">
    <property type="component" value="Unassembled WGS sequence"/>
</dbReference>
<dbReference type="GO" id="GO:0030313">
    <property type="term" value="C:cell envelope"/>
    <property type="evidence" value="ECO:0007669"/>
    <property type="project" value="UniProtKB-SubCell"/>
</dbReference>
<evidence type="ECO:0000256" key="1">
    <source>
        <dbReference type="ARBA" id="ARBA00004196"/>
    </source>
</evidence>
<dbReference type="InterPro" id="IPR050492">
    <property type="entry name" value="Bact_metal-bind_prot9"/>
</dbReference>
<accession>A0A4R4D810</accession>
<dbReference type="PRINTS" id="PR00691">
    <property type="entry name" value="ADHESINB"/>
</dbReference>
<dbReference type="PANTHER" id="PTHR42953">
    <property type="entry name" value="HIGH-AFFINITY ZINC UPTAKE SYSTEM PROTEIN ZNUA-RELATED"/>
    <property type="match status" value="1"/>
</dbReference>
<keyword evidence="4" id="KW-0479">Metal-binding</keyword>
<dbReference type="InterPro" id="IPR006128">
    <property type="entry name" value="Lipoprotein_PsaA-like"/>
</dbReference>
<dbReference type="GO" id="GO:0007155">
    <property type="term" value="P:cell adhesion"/>
    <property type="evidence" value="ECO:0007669"/>
    <property type="project" value="InterPro"/>
</dbReference>
<dbReference type="Gene3D" id="3.40.50.1980">
    <property type="entry name" value="Nitrogenase molybdenum iron protein domain"/>
    <property type="match status" value="2"/>
</dbReference>
<keyword evidence="5 8" id="KW-0732">Signal</keyword>
<name>A0A4R4D810_9PROT</name>
<evidence type="ECO:0000313" key="10">
    <source>
        <dbReference type="Proteomes" id="UP000295023"/>
    </source>
</evidence>
<dbReference type="PRINTS" id="PR00690">
    <property type="entry name" value="ADHESNFAMILY"/>
</dbReference>
<feature type="signal peptide" evidence="8">
    <location>
        <begin position="1"/>
        <end position="27"/>
    </location>
</feature>
<dbReference type="OrthoDB" id="9793396at2"/>
<reference evidence="9 10" key="1">
    <citation type="submission" date="2019-03" db="EMBL/GenBank/DDBJ databases">
        <title>Paracraurococcus aquatilis NE82 genome sequence.</title>
        <authorList>
            <person name="Zhao Y."/>
            <person name="Du Z."/>
        </authorList>
    </citation>
    <scope>NUCLEOTIDE SEQUENCE [LARGE SCALE GENOMIC DNA]</scope>
    <source>
        <strain evidence="9 10">NE82</strain>
    </source>
</reference>
<evidence type="ECO:0000256" key="4">
    <source>
        <dbReference type="ARBA" id="ARBA00022723"/>
    </source>
</evidence>
<dbReference type="EMBL" id="SKBM01000028">
    <property type="protein sequence ID" value="TCZ55218.1"/>
    <property type="molecule type" value="Genomic_DNA"/>
</dbReference>
<proteinExistence type="inferred from homology"/>
<evidence type="ECO:0000313" key="9">
    <source>
        <dbReference type="EMBL" id="TCZ55218.1"/>
    </source>
</evidence>
<keyword evidence="3 6" id="KW-0813">Transport</keyword>
<feature type="chain" id="PRO_5020355023" evidence="8">
    <location>
        <begin position="28"/>
        <end position="303"/>
    </location>
</feature>
<evidence type="ECO:0000256" key="7">
    <source>
        <dbReference type="SAM" id="MobiDB-lite"/>
    </source>
</evidence>
<sequence>MAQFLSRRALLPLVAASLLTRPARAQARPLVVASFSILGDMVRQVGGPDLPLRVLAGPGTDPHLFQPRPSEAEAIRGAGLVVRNGLGLEPWLDRLVRATRYAGPVVTTTEGITPRRAAPAAGHSHGPEAPDPHAWQDVRLARSYVRAIAAGLRAADPARAEATSAAEAAYLGRLDVLDAWVREQVARVPAERRVVVTSHGSFGYFAAAYGVRMLAPQGISPEAQPSAGQVAALIRQIRAERITAVFLEGQGSQAVLERLAADAGVRPGGRLYADSLSPPDGPAATYEAMVRHNVGLMMPAMLG</sequence>
<gene>
    <name evidence="9" type="ORF">EXY23_21770</name>
</gene>
<dbReference type="AlphaFoldDB" id="A0A4R4D810"/>
<evidence type="ECO:0000256" key="6">
    <source>
        <dbReference type="RuleBase" id="RU003512"/>
    </source>
</evidence>
<dbReference type="Pfam" id="PF01297">
    <property type="entry name" value="ZnuA"/>
    <property type="match status" value="1"/>
</dbReference>
<comment type="similarity">
    <text evidence="2 6">Belongs to the bacterial solute-binding protein 9 family.</text>
</comment>
<dbReference type="GO" id="GO:0030001">
    <property type="term" value="P:metal ion transport"/>
    <property type="evidence" value="ECO:0007669"/>
    <property type="project" value="InterPro"/>
</dbReference>
<evidence type="ECO:0000256" key="5">
    <source>
        <dbReference type="ARBA" id="ARBA00022729"/>
    </source>
</evidence>
<dbReference type="PANTHER" id="PTHR42953:SF1">
    <property type="entry name" value="METAL-BINDING PROTEIN HI_0362-RELATED"/>
    <property type="match status" value="1"/>
</dbReference>
<keyword evidence="10" id="KW-1185">Reference proteome</keyword>
<organism evidence="9 10">
    <name type="scientific">Roseicella aquatilis</name>
    <dbReference type="NCBI Taxonomy" id="2527868"/>
    <lineage>
        <taxon>Bacteria</taxon>
        <taxon>Pseudomonadati</taxon>
        <taxon>Pseudomonadota</taxon>
        <taxon>Alphaproteobacteria</taxon>
        <taxon>Acetobacterales</taxon>
        <taxon>Roseomonadaceae</taxon>
        <taxon>Roseicella</taxon>
    </lineage>
</organism>